<comment type="caution">
    <text evidence="1">The sequence shown here is derived from an EMBL/GenBank/DDBJ whole genome shotgun (WGS) entry which is preliminary data.</text>
</comment>
<dbReference type="eggNOG" id="ENOG502Z86B">
    <property type="taxonomic scope" value="Bacteria"/>
</dbReference>
<accession>A0A059VT67</accession>
<dbReference type="PANTHER" id="PTHR38567">
    <property type="entry name" value="DUF4291 DOMAIN-CONTAINING PROTEIN"/>
    <property type="match status" value="1"/>
</dbReference>
<evidence type="ECO:0000313" key="1">
    <source>
        <dbReference type="EMBL" id="GCB88163.1"/>
    </source>
</evidence>
<sequence length="207" mass="23027">MGSIEQPGKVAGSRFVRAQYTADTITVYQAYPPQIALPAVTTGKFVAPFKRDRMTWIKPSFRWMMYRSGWATKPGQERVLAIQISRTGFEWALRHACLSHFEPGLHGSESAWRSLKSSSPVRVQWDPERATDLSPLADRAIQVGLSGEAVDLYVDQWITEIRDITPLVRAIHEDVQAGRQDSADAAVPAEVCYPLPSDIRSRLGSSG</sequence>
<reference evidence="1 2" key="1">
    <citation type="journal article" date="2019" name="Microbiol. Resour. Announc.">
        <title>Draft Genome Sequence of the Most Traditional epsilon-Poly-l-Lysine Producer, Streptomyces albulus NBRC14147.</title>
        <authorList>
            <person name="Yamanaka K."/>
            <person name="Hamano Y."/>
        </authorList>
    </citation>
    <scope>NUCLEOTIDE SEQUENCE [LARGE SCALE GENOMIC DNA]</scope>
    <source>
        <strain evidence="1 2">NBRC 14147</strain>
    </source>
</reference>
<dbReference type="Pfam" id="PF14124">
    <property type="entry name" value="DUF4291"/>
    <property type="match status" value="1"/>
</dbReference>
<dbReference type="Proteomes" id="UP000288351">
    <property type="component" value="Unassembled WGS sequence"/>
</dbReference>
<proteinExistence type="predicted"/>
<dbReference type="RefSeq" id="WP_045788230.1">
    <property type="nucleotide sequence ID" value="NZ_BHXC01000006.1"/>
</dbReference>
<evidence type="ECO:0000313" key="2">
    <source>
        <dbReference type="Proteomes" id="UP000288351"/>
    </source>
</evidence>
<name>A0A059VT67_STRNR</name>
<dbReference type="STRING" id="68570.DC74_32"/>
<dbReference type="InterPro" id="IPR025633">
    <property type="entry name" value="DUF4291"/>
</dbReference>
<dbReference type="PANTHER" id="PTHR38567:SF1">
    <property type="entry name" value="DUF4291 DOMAIN-CONTAINING PROTEIN"/>
    <property type="match status" value="1"/>
</dbReference>
<dbReference type="EMBL" id="BHXC01000006">
    <property type="protein sequence ID" value="GCB88163.1"/>
    <property type="molecule type" value="Genomic_DNA"/>
</dbReference>
<dbReference type="AlphaFoldDB" id="A0A059VT67"/>
<gene>
    <name evidence="1" type="ORF">SALB_00832</name>
</gene>
<protein>
    <submittedName>
        <fullName evidence="1">Uncharacterized protein</fullName>
    </submittedName>
</protein>
<organism evidence="1 2">
    <name type="scientific">Streptomyces noursei</name>
    <name type="common">Streptomyces albulus</name>
    <dbReference type="NCBI Taxonomy" id="1971"/>
    <lineage>
        <taxon>Bacteria</taxon>
        <taxon>Bacillati</taxon>
        <taxon>Actinomycetota</taxon>
        <taxon>Actinomycetes</taxon>
        <taxon>Kitasatosporales</taxon>
        <taxon>Streptomycetaceae</taxon>
        <taxon>Streptomyces</taxon>
    </lineage>
</organism>